<evidence type="ECO:0000256" key="3">
    <source>
        <dbReference type="ARBA" id="ARBA00022571"/>
    </source>
</evidence>
<sequence length="449" mass="47810">MAARTSRVLHRSLRETPPKAIGGEGVYLFAEDGRRIIDASGGAAVSCLGHQHPRVIAAMAKQASTLAYAHTAFFSSEPAEALAETLVGHEPGGLAYAYFVSGGSEAIEASIKLARQYFIERGEPQRQHFIARRQSYHGNTLGALAAGGNAWRRAPYAPLLSAAFSHVTPAFAYHEKHDGESDAQFVARLAAELEVEFQRLGPNTVAAFLAEPVVGATAGAVTAPDGYFKAVREICDRHGALLILDEVMCGMGRTGTTHAWEQEGVAPDIQAIAKGLGGGYQPIGAMLASGKIIDTICAGSGAFQHGHTYLAHPLACAAALAVQDVIREDGLLDRVKERGRQLEQRLTERFGNHRHVGDVRGRGLFWAIELVADRASRTSFDPALKLNQKIKAEAFANGLGCYPGGGTVDGVRGDHVLLAPPYIASADEIDLIVEKLGTAVDNVLRSVNH</sequence>
<proteinExistence type="inferred from homology"/>
<dbReference type="GO" id="GO:0006526">
    <property type="term" value="P:L-arginine biosynthetic process"/>
    <property type="evidence" value="ECO:0007669"/>
    <property type="project" value="UniProtKB-KW"/>
</dbReference>
<evidence type="ECO:0000313" key="7">
    <source>
        <dbReference type="EMBL" id="TFV50587.1"/>
    </source>
</evidence>
<evidence type="ECO:0000313" key="8">
    <source>
        <dbReference type="Proteomes" id="UP000297966"/>
    </source>
</evidence>
<comment type="caution">
    <text evidence="7">The sequence shown here is derived from an EMBL/GenBank/DDBJ whole genome shotgun (WGS) entry which is preliminary data.</text>
</comment>
<evidence type="ECO:0000256" key="2">
    <source>
        <dbReference type="ARBA" id="ARBA00008954"/>
    </source>
</evidence>
<dbReference type="GO" id="GO:0005829">
    <property type="term" value="C:cytosol"/>
    <property type="evidence" value="ECO:0007669"/>
    <property type="project" value="TreeGrafter"/>
</dbReference>
<dbReference type="InterPro" id="IPR015424">
    <property type="entry name" value="PyrdxlP-dep_Trfase"/>
</dbReference>
<dbReference type="FunFam" id="3.40.640.10:FF:000004">
    <property type="entry name" value="Acetylornithine aminotransferase"/>
    <property type="match status" value="1"/>
</dbReference>
<dbReference type="RefSeq" id="WP_135172401.1">
    <property type="nucleotide sequence ID" value="NZ_SPQT01000001.1"/>
</dbReference>
<gene>
    <name evidence="7" type="ORF">E4K65_00330</name>
</gene>
<dbReference type="Proteomes" id="UP000297966">
    <property type="component" value="Unassembled WGS sequence"/>
</dbReference>
<evidence type="ECO:0000256" key="4">
    <source>
        <dbReference type="ARBA" id="ARBA00022576"/>
    </source>
</evidence>
<dbReference type="PANTHER" id="PTHR43094:SF1">
    <property type="entry name" value="AMINOTRANSFERASE CLASS-III"/>
    <property type="match status" value="1"/>
</dbReference>
<evidence type="ECO:0000256" key="6">
    <source>
        <dbReference type="RuleBase" id="RU003560"/>
    </source>
</evidence>
<reference evidence="7 8" key="1">
    <citation type="submission" date="2019-03" db="EMBL/GenBank/DDBJ databases">
        <title>Bradyrhizobium diversity isolated from nodules of Chamaecrista fasciculata.</title>
        <authorList>
            <person name="Klepa M.S."/>
            <person name="Urquiaga M.O."/>
            <person name="Hungria M."/>
            <person name="Delamuta J.R."/>
        </authorList>
    </citation>
    <scope>NUCLEOTIDE SEQUENCE [LARGE SCALE GENOMIC DNA]</scope>
    <source>
        <strain evidence="7 8">CNPSo 3448</strain>
    </source>
</reference>
<dbReference type="SUPFAM" id="SSF53383">
    <property type="entry name" value="PLP-dependent transferases"/>
    <property type="match status" value="1"/>
</dbReference>
<keyword evidence="4 7" id="KW-0032">Aminotransferase</keyword>
<keyword evidence="7" id="KW-0808">Transferase</keyword>
<name>A0A4Y9M6D1_9BRAD</name>
<dbReference type="AlphaFoldDB" id="A0A4Y9M6D1"/>
<dbReference type="InterPro" id="IPR015421">
    <property type="entry name" value="PyrdxlP-dep_Trfase_major"/>
</dbReference>
<comment type="similarity">
    <text evidence="2 6">Belongs to the class-III pyridoxal-phosphate-dependent aminotransferase family.</text>
</comment>
<dbReference type="InterPro" id="IPR015422">
    <property type="entry name" value="PyrdxlP-dep_Trfase_small"/>
</dbReference>
<dbReference type="InterPro" id="IPR005814">
    <property type="entry name" value="Aminotrans_3"/>
</dbReference>
<dbReference type="EMBL" id="SPQT01000001">
    <property type="protein sequence ID" value="TFV50587.1"/>
    <property type="molecule type" value="Genomic_DNA"/>
</dbReference>
<dbReference type="GO" id="GO:0030170">
    <property type="term" value="F:pyridoxal phosphate binding"/>
    <property type="evidence" value="ECO:0007669"/>
    <property type="project" value="InterPro"/>
</dbReference>
<dbReference type="Gene3D" id="3.40.640.10">
    <property type="entry name" value="Type I PLP-dependent aspartate aminotransferase-like (Major domain)"/>
    <property type="match status" value="1"/>
</dbReference>
<dbReference type="Pfam" id="PF00202">
    <property type="entry name" value="Aminotran_3"/>
    <property type="match status" value="1"/>
</dbReference>
<dbReference type="OrthoDB" id="9801834at2"/>
<organism evidence="7 8">
    <name type="scientific">Bradyrhizobium niftali</name>
    <dbReference type="NCBI Taxonomy" id="2560055"/>
    <lineage>
        <taxon>Bacteria</taxon>
        <taxon>Pseudomonadati</taxon>
        <taxon>Pseudomonadota</taxon>
        <taxon>Alphaproteobacteria</taxon>
        <taxon>Hyphomicrobiales</taxon>
        <taxon>Nitrobacteraceae</taxon>
        <taxon>Bradyrhizobium</taxon>
    </lineage>
</organism>
<dbReference type="GO" id="GO:0008483">
    <property type="term" value="F:transaminase activity"/>
    <property type="evidence" value="ECO:0007669"/>
    <property type="project" value="UniProtKB-KW"/>
</dbReference>
<dbReference type="CDD" id="cd00610">
    <property type="entry name" value="OAT_like"/>
    <property type="match status" value="1"/>
</dbReference>
<protein>
    <submittedName>
        <fullName evidence="7">Aspartate aminotransferase family protein</fullName>
    </submittedName>
</protein>
<evidence type="ECO:0000256" key="5">
    <source>
        <dbReference type="ARBA" id="ARBA00022898"/>
    </source>
</evidence>
<accession>A0A4Y9M6D1</accession>
<comment type="cofactor">
    <cofactor evidence="1">
        <name>pyridoxal 5'-phosphate</name>
        <dbReference type="ChEBI" id="CHEBI:597326"/>
    </cofactor>
</comment>
<keyword evidence="5 6" id="KW-0663">Pyridoxal phosphate</keyword>
<keyword evidence="3" id="KW-0055">Arginine biosynthesis</keyword>
<keyword evidence="8" id="KW-1185">Reference proteome</keyword>
<evidence type="ECO:0000256" key="1">
    <source>
        <dbReference type="ARBA" id="ARBA00001933"/>
    </source>
</evidence>
<keyword evidence="3" id="KW-0028">Amino-acid biosynthesis</keyword>
<dbReference type="NCBIfam" id="NF005685">
    <property type="entry name" value="PRK07483.1"/>
    <property type="match status" value="1"/>
</dbReference>
<dbReference type="PANTHER" id="PTHR43094">
    <property type="entry name" value="AMINOTRANSFERASE"/>
    <property type="match status" value="1"/>
</dbReference>
<dbReference type="Gene3D" id="3.90.1150.10">
    <property type="entry name" value="Aspartate Aminotransferase, domain 1"/>
    <property type="match status" value="1"/>
</dbReference>